<dbReference type="Pfam" id="PF17753">
    <property type="entry name" value="Ig_mannosidase"/>
    <property type="match status" value="1"/>
</dbReference>
<evidence type="ECO:0000256" key="2">
    <source>
        <dbReference type="ARBA" id="ARBA00004371"/>
    </source>
</evidence>
<evidence type="ECO:0000313" key="21">
    <source>
        <dbReference type="Proteomes" id="UP000184480"/>
    </source>
</evidence>
<feature type="domain" description="Mannosidase Ig/CBM-like" evidence="18">
    <location>
        <begin position="695"/>
        <end position="780"/>
    </location>
</feature>
<keyword evidence="21" id="KW-1185">Reference proteome</keyword>
<dbReference type="InterPro" id="IPR054593">
    <property type="entry name" value="Beta-mannosidase-like_N2"/>
</dbReference>
<dbReference type="Gene3D" id="2.60.40.10">
    <property type="entry name" value="Immunoglobulins"/>
    <property type="match status" value="3"/>
</dbReference>
<dbReference type="SUPFAM" id="SSF49785">
    <property type="entry name" value="Galactose-binding domain-like"/>
    <property type="match status" value="1"/>
</dbReference>
<comment type="subunit">
    <text evidence="5">Homodimer.</text>
</comment>
<evidence type="ECO:0000256" key="13">
    <source>
        <dbReference type="ARBA" id="ARBA00038429"/>
    </source>
</evidence>
<protein>
    <recommendedName>
        <fullName evidence="14">Beta-mannosidase B</fullName>
        <ecNumber evidence="6">3.2.1.25</ecNumber>
    </recommendedName>
    <alternativeName>
        <fullName evidence="15">Mannanase B</fullName>
    </alternativeName>
</protein>
<dbReference type="OrthoDB" id="9801077at2"/>
<accession>A0A1M4XZK9</accession>
<dbReference type="GO" id="GO:0005975">
    <property type="term" value="P:carbohydrate metabolic process"/>
    <property type="evidence" value="ECO:0007669"/>
    <property type="project" value="InterPro"/>
</dbReference>
<dbReference type="GO" id="GO:0005764">
    <property type="term" value="C:lysosome"/>
    <property type="evidence" value="ECO:0007669"/>
    <property type="project" value="UniProtKB-SubCell"/>
</dbReference>
<feature type="domain" description="Beta-mannosidase Ig-fold" evidence="17">
    <location>
        <begin position="788"/>
        <end position="863"/>
    </location>
</feature>
<comment type="similarity">
    <text evidence="13">Belongs to the glycosyl hydrolase 2 family. Beta-mannosidase B subfamily.</text>
</comment>
<dbReference type="EC" id="3.2.1.25" evidence="6"/>
<comment type="subcellular location">
    <subcellularLocation>
        <location evidence="2">Lysosome</location>
    </subcellularLocation>
    <subcellularLocation>
        <location evidence="3">Secreted</location>
    </subcellularLocation>
</comment>
<dbReference type="InterPro" id="IPR041625">
    <property type="entry name" value="Beta-mannosidase_Ig"/>
</dbReference>
<evidence type="ECO:0000259" key="18">
    <source>
        <dbReference type="Pfam" id="PF17786"/>
    </source>
</evidence>
<evidence type="ECO:0000256" key="3">
    <source>
        <dbReference type="ARBA" id="ARBA00004613"/>
    </source>
</evidence>
<keyword evidence="11" id="KW-0458">Lysosome</keyword>
<dbReference type="Pfam" id="PF00703">
    <property type="entry name" value="Glyco_hydro_2"/>
    <property type="match status" value="1"/>
</dbReference>
<gene>
    <name evidence="20" type="ORF">SAMN05444362_10331</name>
</gene>
<evidence type="ECO:0000259" key="17">
    <source>
        <dbReference type="Pfam" id="PF17753"/>
    </source>
</evidence>
<keyword evidence="9" id="KW-0378">Hydrolase</keyword>
<dbReference type="InterPro" id="IPR036156">
    <property type="entry name" value="Beta-gal/glucu_dom_sf"/>
</dbReference>
<dbReference type="GO" id="GO:0006516">
    <property type="term" value="P:glycoprotein catabolic process"/>
    <property type="evidence" value="ECO:0007669"/>
    <property type="project" value="TreeGrafter"/>
</dbReference>
<dbReference type="InterPro" id="IPR008979">
    <property type="entry name" value="Galactose-bd-like_sf"/>
</dbReference>
<keyword evidence="7" id="KW-0964">Secreted</keyword>
<evidence type="ECO:0000256" key="14">
    <source>
        <dbReference type="ARBA" id="ARBA00041069"/>
    </source>
</evidence>
<dbReference type="InterPro" id="IPR013783">
    <property type="entry name" value="Ig-like_fold"/>
</dbReference>
<organism evidence="20 21">
    <name type="scientific">Dysgonomonas macrotermitis</name>
    <dbReference type="NCBI Taxonomy" id="1346286"/>
    <lineage>
        <taxon>Bacteria</taxon>
        <taxon>Pseudomonadati</taxon>
        <taxon>Bacteroidota</taxon>
        <taxon>Bacteroidia</taxon>
        <taxon>Bacteroidales</taxon>
        <taxon>Dysgonomonadaceae</taxon>
        <taxon>Dysgonomonas</taxon>
    </lineage>
</organism>
<dbReference type="EMBL" id="FQUC01000003">
    <property type="protein sequence ID" value="SHE98931.1"/>
    <property type="molecule type" value="Genomic_DNA"/>
</dbReference>
<dbReference type="Gene3D" id="2.60.120.260">
    <property type="entry name" value="Galactose-binding domain-like"/>
    <property type="match status" value="1"/>
</dbReference>
<comment type="pathway">
    <text evidence="4">Glycan metabolism; N-glycan degradation.</text>
</comment>
<dbReference type="AlphaFoldDB" id="A0A1M4XZK9"/>
<keyword evidence="8" id="KW-0732">Signal</keyword>
<dbReference type="GO" id="GO:0005576">
    <property type="term" value="C:extracellular region"/>
    <property type="evidence" value="ECO:0007669"/>
    <property type="project" value="UniProtKB-SubCell"/>
</dbReference>
<dbReference type="PANTHER" id="PTHR43730:SF1">
    <property type="entry name" value="BETA-MANNOSIDASE"/>
    <property type="match status" value="1"/>
</dbReference>
<feature type="domain" description="Glycoside hydrolase family 2 immunoglobulin-like beta-sandwich" evidence="16">
    <location>
        <begin position="226"/>
        <end position="332"/>
    </location>
</feature>
<proteinExistence type="inferred from homology"/>
<dbReference type="PANTHER" id="PTHR43730">
    <property type="entry name" value="BETA-MANNOSIDASE"/>
    <property type="match status" value="1"/>
</dbReference>
<feature type="domain" description="Beta-mannosidase-like galactose-binding" evidence="19">
    <location>
        <begin position="38"/>
        <end position="215"/>
    </location>
</feature>
<evidence type="ECO:0000259" key="19">
    <source>
        <dbReference type="Pfam" id="PF22666"/>
    </source>
</evidence>
<evidence type="ECO:0000256" key="1">
    <source>
        <dbReference type="ARBA" id="ARBA00000829"/>
    </source>
</evidence>
<dbReference type="SUPFAM" id="SSF49303">
    <property type="entry name" value="beta-Galactosidase/glucuronidase domain"/>
    <property type="match status" value="3"/>
</dbReference>
<dbReference type="InterPro" id="IPR006102">
    <property type="entry name" value="Ig-like_GH2"/>
</dbReference>
<evidence type="ECO:0000256" key="10">
    <source>
        <dbReference type="ARBA" id="ARBA00023180"/>
    </source>
</evidence>
<dbReference type="FunFam" id="2.60.120.260:FF:000060">
    <property type="entry name" value="Probable beta-mannosidase"/>
    <property type="match status" value="1"/>
</dbReference>
<dbReference type="Pfam" id="PF17786">
    <property type="entry name" value="Mannosidase_ig"/>
    <property type="match status" value="1"/>
</dbReference>
<evidence type="ECO:0000256" key="11">
    <source>
        <dbReference type="ARBA" id="ARBA00023228"/>
    </source>
</evidence>
<evidence type="ECO:0000256" key="6">
    <source>
        <dbReference type="ARBA" id="ARBA00012754"/>
    </source>
</evidence>
<keyword evidence="10" id="KW-0325">Glycoprotein</keyword>
<evidence type="ECO:0000256" key="12">
    <source>
        <dbReference type="ARBA" id="ARBA00023295"/>
    </source>
</evidence>
<evidence type="ECO:0000256" key="15">
    <source>
        <dbReference type="ARBA" id="ARBA00041614"/>
    </source>
</evidence>
<dbReference type="SUPFAM" id="SSF51445">
    <property type="entry name" value="(Trans)glycosidases"/>
    <property type="match status" value="1"/>
</dbReference>
<name>A0A1M4XZK9_9BACT</name>
<evidence type="ECO:0000256" key="9">
    <source>
        <dbReference type="ARBA" id="ARBA00022801"/>
    </source>
</evidence>
<comment type="catalytic activity">
    <reaction evidence="1">
        <text>Hydrolysis of terminal, non-reducing beta-D-mannose residues in beta-D-mannosides.</text>
        <dbReference type="EC" id="3.2.1.25"/>
    </reaction>
</comment>
<dbReference type="FunFam" id="3.20.20.80:FF:000050">
    <property type="entry name" value="Beta-mannosidase B"/>
    <property type="match status" value="1"/>
</dbReference>
<dbReference type="GO" id="GO:0004567">
    <property type="term" value="F:beta-mannosidase activity"/>
    <property type="evidence" value="ECO:0007669"/>
    <property type="project" value="UniProtKB-EC"/>
</dbReference>
<evidence type="ECO:0000259" key="16">
    <source>
        <dbReference type="Pfam" id="PF00703"/>
    </source>
</evidence>
<dbReference type="STRING" id="1346286.SAMN05444362_10331"/>
<evidence type="ECO:0000256" key="4">
    <source>
        <dbReference type="ARBA" id="ARBA00004740"/>
    </source>
</evidence>
<dbReference type="InterPro" id="IPR041447">
    <property type="entry name" value="Mannosidase_ig"/>
</dbReference>
<evidence type="ECO:0000256" key="7">
    <source>
        <dbReference type="ARBA" id="ARBA00022525"/>
    </source>
</evidence>
<evidence type="ECO:0000313" key="20">
    <source>
        <dbReference type="EMBL" id="SHE98931.1"/>
    </source>
</evidence>
<reference evidence="21" key="1">
    <citation type="submission" date="2016-11" db="EMBL/GenBank/DDBJ databases">
        <authorList>
            <person name="Varghese N."/>
            <person name="Submissions S."/>
        </authorList>
    </citation>
    <scope>NUCLEOTIDE SEQUENCE [LARGE SCALE GENOMIC DNA]</scope>
    <source>
        <strain evidence="21">DSM 27370</strain>
    </source>
</reference>
<dbReference type="PROSITE" id="PS51257">
    <property type="entry name" value="PROKAR_LIPOPROTEIN"/>
    <property type="match status" value="1"/>
</dbReference>
<dbReference type="Gene3D" id="3.20.20.80">
    <property type="entry name" value="Glycosidases"/>
    <property type="match status" value="1"/>
</dbReference>
<keyword evidence="12" id="KW-0326">Glycosidase</keyword>
<dbReference type="InterPro" id="IPR050887">
    <property type="entry name" value="Beta-mannosidase_GH2"/>
</dbReference>
<dbReference type="Proteomes" id="UP000184480">
    <property type="component" value="Unassembled WGS sequence"/>
</dbReference>
<dbReference type="RefSeq" id="WP_062177147.1">
    <property type="nucleotide sequence ID" value="NZ_BBXL01000003.1"/>
</dbReference>
<dbReference type="Pfam" id="PF22666">
    <property type="entry name" value="Glyco_hydro_2_N2"/>
    <property type="match status" value="1"/>
</dbReference>
<sequence>MRNLLKDYYIKFVLLLFAILSCGVVLAAPIKKELNSGWKFRQWRLNNWYPATVPGVVHTDLMANGIIEDPFFRLNERSVQWVDKEDWMYETHFDVDDETFAKESIRLHFMGLDTYVDVYLNGEKILEGDNMFREWKVDIKSKVKQKDNKLEVFFRSPIKEDIPKWDALPFQYPTGPDQSQQGGIFNKTVSTFARKAGYHYGWDWGPRLVTSGIWRPVYLEAWDDVKIEYIFFDQKNVTAELAEITLNTEILSNSKDRDVTVRLKDKESGKIYGEKTFNVNEGFNNLALDFTINKPQLWWSNGLGEPHLYQFETEVIVSNTTVDQRTTKIGVRSLKVVNGPDEYGTSLYFVLNGTPVFAKGANYVPSDNFLPRVTKAILEDHVMAAVNTNMNMLRVWGGGTYEEDVFYDLCDEHGIMVWQDFMFACSMYPSEGKMLETIKYEAIDNVKRLRNHASIAIWCGNNEAYDGWFGWGRREEYTKKNPEYARIMWKQYVDLFHKLLPDIVAEYAATGSRYWPSSPYGLPGQGNDAVNGDKHYWGVWHGKHPISQYNIEKSRFFSEYGFQSFPEFESVKIYAPEEKDWEITSEVMMEHQRAGSYANNLINEYLLNEYQKPKDFESFLYMNQVLQGDAVKIAMESHRRDMPYCMGTLFWQHNDCWPVASWSSRDYYGRWKAQHYFAREAYKDILVSPIAKGDTLDIYVVSDRLNESKGTLSVKIMKLDGTIVEEKKLDVTIPKNTSKNVFTASVNLLLKGTAKGDVLVHAELVDAAGKIYKNNYFLLQQKNINYLQANIHKSVKPVDGGYEVTLSTDNFARAVFMSIDGIDNFFRNNYFDILPGQTESVIVKTSLSQPEFEKQLKIVSLKDGY</sequence>
<evidence type="ECO:0000256" key="8">
    <source>
        <dbReference type="ARBA" id="ARBA00022729"/>
    </source>
</evidence>
<dbReference type="InterPro" id="IPR017853">
    <property type="entry name" value="GH"/>
</dbReference>
<evidence type="ECO:0000256" key="5">
    <source>
        <dbReference type="ARBA" id="ARBA00011738"/>
    </source>
</evidence>